<comment type="caution">
    <text evidence="5">The sequence shown here is derived from an EMBL/GenBank/DDBJ whole genome shotgun (WGS) entry which is preliminary data.</text>
</comment>
<evidence type="ECO:0000256" key="3">
    <source>
        <dbReference type="PROSITE-ProRule" id="PRU00708"/>
    </source>
</evidence>
<name>A0A2I0KHZ4_PUNGR</name>
<dbReference type="PANTHER" id="PTHR47933">
    <property type="entry name" value="PENTATRICOPEPTIDE REPEAT-CONTAINING PROTEIN 1, MITOCHONDRIAL"/>
    <property type="match status" value="1"/>
</dbReference>
<feature type="compositionally biased region" description="Pro residues" evidence="4">
    <location>
        <begin position="11"/>
        <end position="21"/>
    </location>
</feature>
<organism evidence="5 6">
    <name type="scientific">Punica granatum</name>
    <name type="common">Pomegranate</name>
    <dbReference type="NCBI Taxonomy" id="22663"/>
    <lineage>
        <taxon>Eukaryota</taxon>
        <taxon>Viridiplantae</taxon>
        <taxon>Streptophyta</taxon>
        <taxon>Embryophyta</taxon>
        <taxon>Tracheophyta</taxon>
        <taxon>Spermatophyta</taxon>
        <taxon>Magnoliopsida</taxon>
        <taxon>eudicotyledons</taxon>
        <taxon>Gunneridae</taxon>
        <taxon>Pentapetalae</taxon>
        <taxon>rosids</taxon>
        <taxon>malvids</taxon>
        <taxon>Myrtales</taxon>
        <taxon>Lythraceae</taxon>
        <taxon>Punica</taxon>
    </lineage>
</organism>
<dbReference type="InterPro" id="IPR051240">
    <property type="entry name" value="Mito_RNA-Proc/Resp"/>
</dbReference>
<evidence type="ECO:0000313" key="5">
    <source>
        <dbReference type="EMBL" id="PKI68108.1"/>
    </source>
</evidence>
<dbReference type="EMBL" id="PGOL01000571">
    <property type="protein sequence ID" value="PKI68108.1"/>
    <property type="molecule type" value="Genomic_DNA"/>
</dbReference>
<dbReference type="Pfam" id="PF12854">
    <property type="entry name" value="PPR_1"/>
    <property type="match status" value="1"/>
</dbReference>
<gene>
    <name evidence="5" type="ORF">CRG98_011704</name>
</gene>
<dbReference type="AlphaFoldDB" id="A0A2I0KHZ4"/>
<dbReference type="Gene3D" id="1.25.40.10">
    <property type="entry name" value="Tetratricopeptide repeat domain"/>
    <property type="match status" value="2"/>
</dbReference>
<evidence type="ECO:0000256" key="1">
    <source>
        <dbReference type="ARBA" id="ARBA00007626"/>
    </source>
</evidence>
<sequence>MSESVSNWVGQPPPLGLPPPLTAATEIVSFWSERERERERRRRRRRIIHRPAPLRHQHSPPPPSLSSLCPRQQSLKQQQQQLLPPKEAHETVSLFSVLKLNPRKLIGQRTRFNWIPQRLILSAPAPEFAETADEIERITKLINDHPFPQQPLHPILQQHIPPQLLSNPFVENVLGRLFAAHSNGLKALEFFWHVTQRLPGGPSVDAFEKTLHILTRMRYFDQAWELMEHIRVTHPSLLTLKSMSIMLSRIAKFKTYEETLEAFDKMEKDVFVGKFGTEEFNVLLRAFCTQRMMKEARSVFNNLHSRFSLDTKSANILLLGFKESGDVTAVEFFYHEIIRRGFKPNSVTYDIRIDVYCKKGCLGDALRLFEEMERVKDFKPTVKTITTLIHGAGVARNPGKAWELFDGILLRNMTPDIGAYNALISSM</sequence>
<feature type="repeat" description="PPR" evidence="3">
    <location>
        <begin position="310"/>
        <end position="344"/>
    </location>
</feature>
<dbReference type="Pfam" id="PF01535">
    <property type="entry name" value="PPR"/>
    <property type="match status" value="1"/>
</dbReference>
<feature type="region of interest" description="Disordered" evidence="4">
    <location>
        <begin position="33"/>
        <end position="86"/>
    </location>
</feature>
<dbReference type="InterPro" id="IPR002885">
    <property type="entry name" value="PPR_rpt"/>
</dbReference>
<dbReference type="InterPro" id="IPR011990">
    <property type="entry name" value="TPR-like_helical_dom_sf"/>
</dbReference>
<dbReference type="Proteomes" id="UP000233551">
    <property type="component" value="Unassembled WGS sequence"/>
</dbReference>
<evidence type="ECO:0000256" key="4">
    <source>
        <dbReference type="SAM" id="MobiDB-lite"/>
    </source>
</evidence>
<dbReference type="STRING" id="22663.A0A2I0KHZ4"/>
<comment type="similarity">
    <text evidence="1">Belongs to the PPR family. P subfamily.</text>
</comment>
<reference evidence="5 6" key="1">
    <citation type="submission" date="2017-11" db="EMBL/GenBank/DDBJ databases">
        <title>De-novo sequencing of pomegranate (Punica granatum L.) genome.</title>
        <authorList>
            <person name="Akparov Z."/>
            <person name="Amiraslanov A."/>
            <person name="Hajiyeva S."/>
            <person name="Abbasov M."/>
            <person name="Kaur K."/>
            <person name="Hamwieh A."/>
            <person name="Solovyev V."/>
            <person name="Salamov A."/>
            <person name="Braich B."/>
            <person name="Kosarev P."/>
            <person name="Mahmoud A."/>
            <person name="Hajiyev E."/>
            <person name="Babayeva S."/>
            <person name="Izzatullayeva V."/>
            <person name="Mammadov A."/>
            <person name="Mammadov A."/>
            <person name="Sharifova S."/>
            <person name="Ojaghi J."/>
            <person name="Eynullazada K."/>
            <person name="Bayramov B."/>
            <person name="Abdulazimova A."/>
            <person name="Shahmuradov I."/>
        </authorList>
    </citation>
    <scope>NUCLEOTIDE SEQUENCE [LARGE SCALE GENOMIC DNA]</scope>
    <source>
        <strain evidence="6">cv. AG2017</strain>
        <tissue evidence="5">Leaf</tissue>
    </source>
</reference>
<feature type="non-terminal residue" evidence="5">
    <location>
        <position position="427"/>
    </location>
</feature>
<evidence type="ECO:0008006" key="7">
    <source>
        <dbReference type="Google" id="ProtNLM"/>
    </source>
</evidence>
<feature type="region of interest" description="Disordered" evidence="4">
    <location>
        <begin position="1"/>
        <end position="21"/>
    </location>
</feature>
<proteinExistence type="inferred from homology"/>
<feature type="compositionally biased region" description="Basic residues" evidence="4">
    <location>
        <begin position="39"/>
        <end position="58"/>
    </location>
</feature>
<evidence type="ECO:0000256" key="2">
    <source>
        <dbReference type="ARBA" id="ARBA00022737"/>
    </source>
</evidence>
<accession>A0A2I0KHZ4</accession>
<dbReference type="PANTHER" id="PTHR47933:SF34">
    <property type="entry name" value="PENTACOTRIPEPTIDE-REPEAT REGION OF PRORP DOMAIN-CONTAINING PROTEIN"/>
    <property type="match status" value="1"/>
</dbReference>
<feature type="repeat" description="PPR" evidence="3">
    <location>
        <begin position="345"/>
        <end position="375"/>
    </location>
</feature>
<dbReference type="GO" id="GO:0003729">
    <property type="term" value="F:mRNA binding"/>
    <property type="evidence" value="ECO:0007669"/>
    <property type="project" value="TreeGrafter"/>
</dbReference>
<dbReference type="PROSITE" id="PS51375">
    <property type="entry name" value="PPR"/>
    <property type="match status" value="2"/>
</dbReference>
<keyword evidence="2" id="KW-0677">Repeat</keyword>
<dbReference type="NCBIfam" id="TIGR00756">
    <property type="entry name" value="PPR"/>
    <property type="match status" value="3"/>
</dbReference>
<protein>
    <recommendedName>
        <fullName evidence="7">Pentatricopeptide repeat-containing protein At3g61360</fullName>
    </recommendedName>
</protein>
<evidence type="ECO:0000313" key="6">
    <source>
        <dbReference type="Proteomes" id="UP000233551"/>
    </source>
</evidence>
<keyword evidence="6" id="KW-1185">Reference proteome</keyword>
<feature type="compositionally biased region" description="Low complexity" evidence="4">
    <location>
        <begin position="65"/>
        <end position="83"/>
    </location>
</feature>